<organism evidence="1 2">
    <name type="scientific">Sporosarcina quadrami</name>
    <dbReference type="NCBI Taxonomy" id="2762234"/>
    <lineage>
        <taxon>Bacteria</taxon>
        <taxon>Bacillati</taxon>
        <taxon>Bacillota</taxon>
        <taxon>Bacilli</taxon>
        <taxon>Bacillales</taxon>
        <taxon>Caryophanaceae</taxon>
        <taxon>Sporosarcina</taxon>
    </lineage>
</organism>
<dbReference type="GO" id="GO:0008168">
    <property type="term" value="F:methyltransferase activity"/>
    <property type="evidence" value="ECO:0007669"/>
    <property type="project" value="UniProtKB-KW"/>
</dbReference>
<dbReference type="SUPFAM" id="SSF53335">
    <property type="entry name" value="S-adenosyl-L-methionine-dependent methyltransferases"/>
    <property type="match status" value="1"/>
</dbReference>
<dbReference type="Proteomes" id="UP000626786">
    <property type="component" value="Unassembled WGS sequence"/>
</dbReference>
<keyword evidence="1" id="KW-0489">Methyltransferase</keyword>
<keyword evidence="2" id="KW-1185">Reference proteome</keyword>
<accession>A0ABR8U7T4</accession>
<reference evidence="1 2" key="1">
    <citation type="submission" date="2020-08" db="EMBL/GenBank/DDBJ databases">
        <title>A Genomic Blueprint of the Chicken Gut Microbiome.</title>
        <authorList>
            <person name="Gilroy R."/>
            <person name="Ravi A."/>
            <person name="Getino M."/>
            <person name="Pursley I."/>
            <person name="Horton D.L."/>
            <person name="Alikhan N.-F."/>
            <person name="Baker D."/>
            <person name="Gharbi K."/>
            <person name="Hall N."/>
            <person name="Watson M."/>
            <person name="Adriaenssens E.M."/>
            <person name="Foster-Nyarko E."/>
            <person name="Jarju S."/>
            <person name="Secka A."/>
            <person name="Antonio M."/>
            <person name="Oren A."/>
            <person name="Chaudhuri R."/>
            <person name="La Ragione R.M."/>
            <person name="Hildebrand F."/>
            <person name="Pallen M.J."/>
        </authorList>
    </citation>
    <scope>NUCLEOTIDE SEQUENCE [LARGE SCALE GENOMIC DNA]</scope>
    <source>
        <strain evidence="1 2">Sa2YVA2</strain>
    </source>
</reference>
<protein>
    <submittedName>
        <fullName evidence="1">SAM-dependent methyltransferase</fullName>
    </submittedName>
</protein>
<keyword evidence="1" id="KW-0808">Transferase</keyword>
<dbReference type="RefSeq" id="WP_191693783.1">
    <property type="nucleotide sequence ID" value="NZ_JACSQN010000004.1"/>
</dbReference>
<evidence type="ECO:0000313" key="2">
    <source>
        <dbReference type="Proteomes" id="UP000626786"/>
    </source>
</evidence>
<gene>
    <name evidence="1" type="ORF">H9649_05840</name>
</gene>
<dbReference type="Gene3D" id="3.40.50.150">
    <property type="entry name" value="Vaccinia Virus protein VP39"/>
    <property type="match status" value="1"/>
</dbReference>
<comment type="caution">
    <text evidence="1">The sequence shown here is derived from an EMBL/GenBank/DDBJ whole genome shotgun (WGS) entry which is preliminary data.</text>
</comment>
<name>A0ABR8U7T4_9BACL</name>
<proteinExistence type="predicted"/>
<dbReference type="InterPro" id="IPR029063">
    <property type="entry name" value="SAM-dependent_MTases_sf"/>
</dbReference>
<dbReference type="GO" id="GO:0032259">
    <property type="term" value="P:methylation"/>
    <property type="evidence" value="ECO:0007669"/>
    <property type="project" value="UniProtKB-KW"/>
</dbReference>
<evidence type="ECO:0000313" key="1">
    <source>
        <dbReference type="EMBL" id="MBD7984093.1"/>
    </source>
</evidence>
<dbReference type="EMBL" id="JACSQN010000004">
    <property type="protein sequence ID" value="MBD7984093.1"/>
    <property type="molecule type" value="Genomic_DNA"/>
</dbReference>
<sequence>MNEKEYDNLLRIKTAGTLELLNQSPHYNRYEATPYEALDALFKEYEIGRSDGFVDFGCGKARVSFYVHHRFQASVTGIEMNGQLYQDAIENLVKYRRKNKRQGGAISFDRCFAETYKIASSENRFYFFNPFSIEIFMTVIGNIMSSVECNARPVDVILYYPTNDYVQFMENQTPFELLKEVQVERLNENDENERFLVYRLCGS</sequence>